<dbReference type="Gene3D" id="3.10.310.10">
    <property type="entry name" value="Diaminopimelate Epimerase, Chain A, domain 1"/>
    <property type="match status" value="2"/>
</dbReference>
<dbReference type="InterPro" id="IPR003719">
    <property type="entry name" value="Phenazine_PhzF-like"/>
</dbReference>
<accession>A0A1H6HXY9</accession>
<dbReference type="Proteomes" id="UP000199215">
    <property type="component" value="Unassembled WGS sequence"/>
</dbReference>
<evidence type="ECO:0000313" key="3">
    <source>
        <dbReference type="Proteomes" id="UP000199215"/>
    </source>
</evidence>
<keyword evidence="1" id="KW-0413">Isomerase</keyword>
<gene>
    <name evidence="2" type="ORF">SAMN05192561_101449</name>
</gene>
<keyword evidence="3" id="KW-1185">Reference proteome</keyword>
<dbReference type="SUPFAM" id="SSF54506">
    <property type="entry name" value="Diaminopimelate epimerase-like"/>
    <property type="match status" value="1"/>
</dbReference>
<dbReference type="OrthoDB" id="105902at2157"/>
<dbReference type="STRING" id="1267564.SAMN05192561_101449"/>
<dbReference type="PANTHER" id="PTHR13774">
    <property type="entry name" value="PHENAZINE BIOSYNTHESIS PROTEIN"/>
    <property type="match status" value="1"/>
</dbReference>
<name>A0A1H6HXY9_9EURY</name>
<dbReference type="Pfam" id="PF02567">
    <property type="entry name" value="PhzC-PhzF"/>
    <property type="match status" value="1"/>
</dbReference>
<sequence>METRRALLVDAFTAEPFTGNAAGVVPDATDLSDDQAQAIAAELGVSETAFLSEPTDPEADRRIRYFTPTQEIDLCGHATVASHAHLFEAGTIEAGSHHLETNVGVLPIEVTNDGVVRMTQSTPTVEPVEVTYDRVGETIGIDPAALTDVGADLPIARASTGVTFLMVPVNFLERLLEADPSMAAIETLTDDLDVAGIFAFTFDTVAADATIHARAWVPGVGVPEDPVTGTASGACGAYLHRQAAFDGDPPAEIVVEQGHVLDRPGRVRVRVRDAETDADTSVSIAGRAAQALDGEIVVPEPDDDDILEA</sequence>
<proteinExistence type="predicted"/>
<dbReference type="GO" id="GO:0005737">
    <property type="term" value="C:cytoplasm"/>
    <property type="evidence" value="ECO:0007669"/>
    <property type="project" value="TreeGrafter"/>
</dbReference>
<dbReference type="RefSeq" id="WP_092813684.1">
    <property type="nucleotide sequence ID" value="NZ_FNWU01000001.1"/>
</dbReference>
<dbReference type="GO" id="GO:0016853">
    <property type="term" value="F:isomerase activity"/>
    <property type="evidence" value="ECO:0007669"/>
    <property type="project" value="UniProtKB-KW"/>
</dbReference>
<organism evidence="2 3">
    <name type="scientific">Halopenitus malekzadehii</name>
    <dbReference type="NCBI Taxonomy" id="1267564"/>
    <lineage>
        <taxon>Archaea</taxon>
        <taxon>Methanobacteriati</taxon>
        <taxon>Methanobacteriota</taxon>
        <taxon>Stenosarchaea group</taxon>
        <taxon>Halobacteria</taxon>
        <taxon>Halobacteriales</taxon>
        <taxon>Haloferacaceae</taxon>
        <taxon>Halopenitus</taxon>
    </lineage>
</organism>
<evidence type="ECO:0000256" key="1">
    <source>
        <dbReference type="ARBA" id="ARBA00023235"/>
    </source>
</evidence>
<dbReference type="NCBIfam" id="TIGR00654">
    <property type="entry name" value="PhzF_family"/>
    <property type="match status" value="1"/>
</dbReference>
<dbReference type="AlphaFoldDB" id="A0A1H6HXY9"/>
<dbReference type="PIRSF" id="PIRSF016184">
    <property type="entry name" value="PhzC_PhzF"/>
    <property type="match status" value="1"/>
</dbReference>
<evidence type="ECO:0000313" key="2">
    <source>
        <dbReference type="EMBL" id="SEH39026.1"/>
    </source>
</evidence>
<dbReference type="PANTHER" id="PTHR13774:SF39">
    <property type="entry name" value="BIOSYNTHESIS PROTEIN, PUTATIVE-RELATED"/>
    <property type="match status" value="1"/>
</dbReference>
<reference evidence="2 3" key="1">
    <citation type="submission" date="2016-10" db="EMBL/GenBank/DDBJ databases">
        <authorList>
            <person name="de Groot N.N."/>
        </authorList>
    </citation>
    <scope>NUCLEOTIDE SEQUENCE [LARGE SCALE GENOMIC DNA]</scope>
    <source>
        <strain evidence="2 3">IBRC-M10418</strain>
    </source>
</reference>
<dbReference type="EMBL" id="FNWU01000001">
    <property type="protein sequence ID" value="SEH39026.1"/>
    <property type="molecule type" value="Genomic_DNA"/>
</dbReference>
<protein>
    <submittedName>
        <fullName evidence="2">Phenazine biosynthesis protein PhzF family</fullName>
    </submittedName>
</protein>